<reference evidence="1 2" key="1">
    <citation type="submission" date="2019-07" db="EMBL/GenBank/DDBJ databases">
        <authorList>
            <person name="Friedrich A."/>
            <person name="Schacherer J."/>
        </authorList>
    </citation>
    <scope>NUCLEOTIDE SEQUENCE [LARGE SCALE GENOMIC DNA]</scope>
</reference>
<sequence>MGKLKRVRAEQKRGKYKNE</sequence>
<dbReference type="AlphaFoldDB" id="A0A7D9H069"/>
<name>A0A7D9H069_DEKBR</name>
<proteinExistence type="predicted"/>
<gene>
    <name evidence="1" type="ORF">DEBR0S3_07096G</name>
</gene>
<protein>
    <submittedName>
        <fullName evidence="1">DEBR0S3_07096g1_1</fullName>
    </submittedName>
</protein>
<accession>A0A7D9H069</accession>
<keyword evidence="2" id="KW-1185">Reference proteome</keyword>
<dbReference type="EMBL" id="CABFWN010000003">
    <property type="protein sequence ID" value="VUG18300.1"/>
    <property type="molecule type" value="Genomic_DNA"/>
</dbReference>
<evidence type="ECO:0000313" key="2">
    <source>
        <dbReference type="Proteomes" id="UP000478008"/>
    </source>
</evidence>
<dbReference type="Proteomes" id="UP000478008">
    <property type="component" value="Unassembled WGS sequence"/>
</dbReference>
<organism evidence="1 2">
    <name type="scientific">Dekkera bruxellensis</name>
    <name type="common">Brettanomyces custersii</name>
    <dbReference type="NCBI Taxonomy" id="5007"/>
    <lineage>
        <taxon>Eukaryota</taxon>
        <taxon>Fungi</taxon>
        <taxon>Dikarya</taxon>
        <taxon>Ascomycota</taxon>
        <taxon>Saccharomycotina</taxon>
        <taxon>Pichiomycetes</taxon>
        <taxon>Pichiales</taxon>
        <taxon>Pichiaceae</taxon>
        <taxon>Brettanomyces</taxon>
    </lineage>
</organism>
<evidence type="ECO:0000313" key="1">
    <source>
        <dbReference type="EMBL" id="VUG18300.1"/>
    </source>
</evidence>